<dbReference type="OrthoDB" id="4522450at2759"/>
<evidence type="ECO:0000313" key="3">
    <source>
        <dbReference type="Proteomes" id="UP001043456"/>
    </source>
</evidence>
<reference evidence="2 3" key="1">
    <citation type="submission" date="2018-10" db="EMBL/GenBank/DDBJ databases">
        <title>Pan-genome distribution and transcriptional activeness of fungal secondary metabolism genes in Aspergillus section Fumigati.</title>
        <authorList>
            <person name="Takahashi H."/>
            <person name="Umemura M."/>
            <person name="Ninomiya A."/>
            <person name="Kusuya Y."/>
            <person name="Urayama S."/>
            <person name="Shimizu M."/>
            <person name="Watanabe A."/>
            <person name="Kamei K."/>
            <person name="Yaguchi T."/>
            <person name="Hagiwara D."/>
        </authorList>
    </citation>
    <scope>NUCLEOTIDE SEQUENCE [LARGE SCALE GENOMIC DNA]</scope>
    <source>
        <strain evidence="2 3">IFM 55266</strain>
    </source>
</reference>
<feature type="compositionally biased region" description="Polar residues" evidence="1">
    <location>
        <begin position="57"/>
        <end position="69"/>
    </location>
</feature>
<dbReference type="GeneID" id="67008603"/>
<feature type="compositionally biased region" description="Pro residues" evidence="1">
    <location>
        <begin position="87"/>
        <end position="97"/>
    </location>
</feature>
<name>A0A9P3EZI3_9EURO</name>
<evidence type="ECO:0000256" key="1">
    <source>
        <dbReference type="SAM" id="MobiDB-lite"/>
    </source>
</evidence>
<gene>
    <name evidence="2" type="ORF">Asppvi_009993</name>
</gene>
<feature type="region of interest" description="Disordered" evidence="1">
    <location>
        <begin position="14"/>
        <end position="116"/>
    </location>
</feature>
<sequence length="294" mass="32866">MAEKDISDLMCGLDLNSTKQPNIYTSLHSGSYTDEAKPHKIRRRQLYRQIADDEEASTQQNRKPSSSTRMNERALKANKTAKLREQPSPPKAEPPSGPNARVRRASKKSLAADSLSSKSQPSHIYIVQVMRPSEAIEGAFSSVVDANNRALDYLESKFNIRADEISGQRGLFGQATSAVKATKRIWQPTGNLEILTPSGTPWIRVLKKPVHLCQPRAGEKTVYLSLDRSDGIFVIGAYQCQDEAWEGCKKYWSDLSVCASISDLKDWYEGGFHHAQARIAGKLHRWSLKSHTLL</sequence>
<protein>
    <submittedName>
        <fullName evidence="2">Uncharacterized protein</fullName>
    </submittedName>
</protein>
<dbReference type="AlphaFoldDB" id="A0A9P3EZI3"/>
<dbReference type="EMBL" id="BHVY01000007">
    <property type="protein sequence ID" value="GIJ91028.1"/>
    <property type="molecule type" value="Genomic_DNA"/>
</dbReference>
<dbReference type="Proteomes" id="UP001043456">
    <property type="component" value="Unassembled WGS sequence"/>
</dbReference>
<evidence type="ECO:0000313" key="2">
    <source>
        <dbReference type="EMBL" id="GIJ91028.1"/>
    </source>
</evidence>
<organism evidence="2 3">
    <name type="scientific">Aspergillus pseudoviridinutans</name>
    <dbReference type="NCBI Taxonomy" id="1517512"/>
    <lineage>
        <taxon>Eukaryota</taxon>
        <taxon>Fungi</taxon>
        <taxon>Dikarya</taxon>
        <taxon>Ascomycota</taxon>
        <taxon>Pezizomycotina</taxon>
        <taxon>Eurotiomycetes</taxon>
        <taxon>Eurotiomycetidae</taxon>
        <taxon>Eurotiales</taxon>
        <taxon>Aspergillaceae</taxon>
        <taxon>Aspergillus</taxon>
        <taxon>Aspergillus subgen. Fumigati</taxon>
    </lineage>
</organism>
<comment type="caution">
    <text evidence="2">The sequence shown here is derived from an EMBL/GenBank/DDBJ whole genome shotgun (WGS) entry which is preliminary data.</text>
</comment>
<feature type="compositionally biased region" description="Polar residues" evidence="1">
    <location>
        <begin position="15"/>
        <end position="32"/>
    </location>
</feature>
<keyword evidence="3" id="KW-1185">Reference proteome</keyword>
<accession>A0A9P3EZI3</accession>
<proteinExistence type="predicted"/>
<dbReference type="RefSeq" id="XP_043161774.1">
    <property type="nucleotide sequence ID" value="XM_043305839.1"/>
</dbReference>